<keyword evidence="1" id="KW-0472">Membrane</keyword>
<dbReference type="RefSeq" id="WP_232516033.1">
    <property type="nucleotide sequence ID" value="NZ_AP018930.1"/>
</dbReference>
<dbReference type="GeneID" id="41716830"/>
<dbReference type="AlphaFoldDB" id="A0A510E017"/>
<evidence type="ECO:0000256" key="1">
    <source>
        <dbReference type="SAM" id="Phobius"/>
    </source>
</evidence>
<keyword evidence="1" id="KW-1133">Transmembrane helix</keyword>
<name>A0A510E017_9CREN</name>
<evidence type="ECO:0000313" key="2">
    <source>
        <dbReference type="EMBL" id="BBG25831.1"/>
    </source>
</evidence>
<proteinExistence type="predicted"/>
<organism evidence="2 3">
    <name type="scientific">Sulfuracidifex tepidarius</name>
    <dbReference type="NCBI Taxonomy" id="1294262"/>
    <lineage>
        <taxon>Archaea</taxon>
        <taxon>Thermoproteota</taxon>
        <taxon>Thermoprotei</taxon>
        <taxon>Sulfolobales</taxon>
        <taxon>Sulfolobaceae</taxon>
        <taxon>Sulfuracidifex</taxon>
    </lineage>
</organism>
<dbReference type="EMBL" id="AP018930">
    <property type="protein sequence ID" value="BBG25831.1"/>
    <property type="molecule type" value="Genomic_DNA"/>
</dbReference>
<sequence>MAISQDRLERMDRAFKVIFLIAFLLQIALAAWVTNDSATAPLTGAQVAAVGLITVMLLVIAAAVYSQFPESRLGKPK</sequence>
<evidence type="ECO:0000313" key="3">
    <source>
        <dbReference type="Proteomes" id="UP000325030"/>
    </source>
</evidence>
<accession>A0A510E017</accession>
<feature type="transmembrane region" description="Helical" evidence="1">
    <location>
        <begin position="46"/>
        <end position="68"/>
    </location>
</feature>
<dbReference type="Proteomes" id="UP000325030">
    <property type="component" value="Chromosome"/>
</dbReference>
<reference evidence="3" key="1">
    <citation type="submission" date="2018-09" db="EMBL/GenBank/DDBJ databases">
        <title>Complete Genome Sequencing of Sulfolobus sp. JCM 16834.</title>
        <authorList>
            <person name="Kato S."/>
            <person name="Itoh T."/>
            <person name="Ohkuma M."/>
        </authorList>
    </citation>
    <scope>NUCLEOTIDE SEQUENCE [LARGE SCALE GENOMIC DNA]</scope>
    <source>
        <strain evidence="3">IC-007</strain>
    </source>
</reference>
<gene>
    <name evidence="2" type="ORF">IC007_0336</name>
</gene>
<protein>
    <submittedName>
        <fullName evidence="2">Uncharacterized protein</fullName>
    </submittedName>
</protein>
<keyword evidence="1" id="KW-0812">Transmembrane</keyword>